<evidence type="ECO:0000256" key="6">
    <source>
        <dbReference type="PROSITE-ProRule" id="PRU10133"/>
    </source>
</evidence>
<dbReference type="GO" id="GO:0061631">
    <property type="term" value="F:ubiquitin conjugating enzyme activity"/>
    <property type="evidence" value="ECO:0007669"/>
    <property type="project" value="UniProtKB-EC"/>
</dbReference>
<dbReference type="EC" id="2.3.2.23" evidence="1"/>
<feature type="domain" description="UBC core" evidence="8">
    <location>
        <begin position="6"/>
        <end position="158"/>
    </location>
</feature>
<feature type="compositionally biased region" description="Polar residues" evidence="7">
    <location>
        <begin position="418"/>
        <end position="427"/>
    </location>
</feature>
<evidence type="ECO:0000256" key="5">
    <source>
        <dbReference type="ARBA" id="ARBA00022840"/>
    </source>
</evidence>
<feature type="region of interest" description="Disordered" evidence="7">
    <location>
        <begin position="379"/>
        <end position="446"/>
    </location>
</feature>
<dbReference type="PANTHER" id="PTHR24068">
    <property type="entry name" value="UBIQUITIN-CONJUGATING ENZYME E2"/>
    <property type="match status" value="1"/>
</dbReference>
<accession>A0A1J6IPC0</accession>
<dbReference type="Proteomes" id="UP000187609">
    <property type="component" value="Unassembled WGS sequence"/>
</dbReference>
<keyword evidence="10" id="KW-1185">Reference proteome</keyword>
<sequence length="580" mass="64385">MAEEARLNLRMQKELKLLLTDPPPSASFPSLTSSSSLSSIHAQIQGPEGTVYAEGLFNLKIQIPKRYPFQPPIVTFVTPIYHPNIDNGGRICLDILNLPPKGAWQPSLNISTVLTSIGLLLSEPNPDDGLMHDASMEYKYNRQAFDQKARSMTQKYARAGASDFGDRDQEIQTLTNAREGHVEAKESHLPKFEVPDHFVNHKSLCGLSRKLSLDSAGRAQRHNAETVSEVPLDHILNKQMEVSKQAMEELPIESNSNQDKVQMSTTKLSSEIVSPSKFRNDEKKDYMAKHQCSTSLEPQSIFLNYADIQPLPQATRNSGKTANPNNNDLRNVSMNESTNKLLVTSTDFSQKNEDLGKLQFKPHFSAQLQSTASCHTLSLSKTPGHYNKQPDKSAADQSRNGFSTRHKKLGLTGRRHPSGTSSSSQRQQKGDKENLAPSQDLPLSGSDACIDSTSSLSFTSQIGDSCAASSNPCGTSKKLPLEAVEHFGEVKDNSFQMTSQSGKHSTAQVNHPLSCEQSNQVEDEYYNRNIKQQEKESPKCEVVIVLDSEESEDERSLHKRSKLSIVRKHVSGKRKAELWI</sequence>
<dbReference type="GO" id="GO:0005524">
    <property type="term" value="F:ATP binding"/>
    <property type="evidence" value="ECO:0007669"/>
    <property type="project" value="UniProtKB-KW"/>
</dbReference>
<dbReference type="InterPro" id="IPR016135">
    <property type="entry name" value="UBQ-conjugating_enzyme/RWD"/>
</dbReference>
<feature type="active site" description="Glycyl thioester intermediate" evidence="6">
    <location>
        <position position="92"/>
    </location>
</feature>
<evidence type="ECO:0000256" key="3">
    <source>
        <dbReference type="ARBA" id="ARBA00022741"/>
    </source>
</evidence>
<dbReference type="SUPFAM" id="SSF54495">
    <property type="entry name" value="UBC-like"/>
    <property type="match status" value="1"/>
</dbReference>
<dbReference type="GeneID" id="109234337"/>
<reference evidence="9" key="1">
    <citation type="submission" date="2016-11" db="EMBL/GenBank/DDBJ databases">
        <title>The genome of Nicotiana attenuata.</title>
        <authorList>
            <person name="Xu S."/>
            <person name="Brockmoeller T."/>
            <person name="Gaquerel E."/>
            <person name="Navarro A."/>
            <person name="Kuhl H."/>
            <person name="Gase K."/>
            <person name="Ling Z."/>
            <person name="Zhou W."/>
            <person name="Kreitzer C."/>
            <person name="Stanke M."/>
            <person name="Tang H."/>
            <person name="Lyons E."/>
            <person name="Pandey P."/>
            <person name="Pandey S.P."/>
            <person name="Timmermann B."/>
            <person name="Baldwin I.T."/>
        </authorList>
    </citation>
    <scope>NUCLEOTIDE SEQUENCE [LARGE SCALE GENOMIC DNA]</scope>
    <source>
        <strain evidence="9">UT</strain>
    </source>
</reference>
<dbReference type="SMART" id="SM00212">
    <property type="entry name" value="UBCc"/>
    <property type="match status" value="1"/>
</dbReference>
<dbReference type="CDD" id="cd23805">
    <property type="entry name" value="UBCc_UBE2T"/>
    <property type="match status" value="1"/>
</dbReference>
<keyword evidence="4" id="KW-0833">Ubl conjugation pathway</keyword>
<organism evidence="9 10">
    <name type="scientific">Nicotiana attenuata</name>
    <name type="common">Coyote tobacco</name>
    <dbReference type="NCBI Taxonomy" id="49451"/>
    <lineage>
        <taxon>Eukaryota</taxon>
        <taxon>Viridiplantae</taxon>
        <taxon>Streptophyta</taxon>
        <taxon>Embryophyta</taxon>
        <taxon>Tracheophyta</taxon>
        <taxon>Spermatophyta</taxon>
        <taxon>Magnoliopsida</taxon>
        <taxon>eudicotyledons</taxon>
        <taxon>Gunneridae</taxon>
        <taxon>Pentapetalae</taxon>
        <taxon>asterids</taxon>
        <taxon>lamiids</taxon>
        <taxon>Solanales</taxon>
        <taxon>Solanaceae</taxon>
        <taxon>Nicotianoideae</taxon>
        <taxon>Nicotianeae</taxon>
        <taxon>Nicotiana</taxon>
    </lineage>
</organism>
<evidence type="ECO:0000259" key="8">
    <source>
        <dbReference type="PROSITE" id="PS50127"/>
    </source>
</evidence>
<keyword evidence="3" id="KW-0547">Nucleotide-binding</keyword>
<dbReference type="FunFam" id="3.10.110.10:FF:000041">
    <property type="entry name" value="Ubiquitin-conjugating enzyme E2 T"/>
    <property type="match status" value="1"/>
</dbReference>
<gene>
    <name evidence="9" type="primary">UBC37</name>
    <name evidence="9" type="ORF">A4A49_04304</name>
</gene>
<proteinExistence type="predicted"/>
<dbReference type="STRING" id="49451.A0A1J6IPC0"/>
<dbReference type="KEGG" id="nau:109234337"/>
<dbReference type="Gramene" id="OIS97000">
    <property type="protein sequence ID" value="OIS97000"/>
    <property type="gene ID" value="A4A49_04304"/>
</dbReference>
<comment type="caution">
    <text evidence="9">The sequence shown here is derived from an EMBL/GenBank/DDBJ whole genome shotgun (WGS) entry which is preliminary data.</text>
</comment>
<evidence type="ECO:0000313" key="9">
    <source>
        <dbReference type="EMBL" id="OIS97000.1"/>
    </source>
</evidence>
<dbReference type="EMBL" id="MJEQ01037193">
    <property type="protein sequence ID" value="OIS97000.1"/>
    <property type="molecule type" value="Genomic_DNA"/>
</dbReference>
<name>A0A1J6IPC0_NICAT</name>
<keyword evidence="5" id="KW-0067">ATP-binding</keyword>
<feature type="region of interest" description="Disordered" evidence="7">
    <location>
        <begin position="312"/>
        <end position="332"/>
    </location>
</feature>
<feature type="compositionally biased region" description="Basic residues" evidence="7">
    <location>
        <begin position="404"/>
        <end position="417"/>
    </location>
</feature>
<dbReference type="Pfam" id="PF00179">
    <property type="entry name" value="UQ_con"/>
    <property type="match status" value="1"/>
</dbReference>
<dbReference type="Gene3D" id="3.10.110.10">
    <property type="entry name" value="Ubiquitin Conjugating Enzyme"/>
    <property type="match status" value="1"/>
</dbReference>
<evidence type="ECO:0000313" key="10">
    <source>
        <dbReference type="Proteomes" id="UP000187609"/>
    </source>
</evidence>
<dbReference type="InterPro" id="IPR023313">
    <property type="entry name" value="UBQ-conjugating_AS"/>
</dbReference>
<evidence type="ECO:0000256" key="4">
    <source>
        <dbReference type="ARBA" id="ARBA00022786"/>
    </source>
</evidence>
<evidence type="ECO:0000256" key="2">
    <source>
        <dbReference type="ARBA" id="ARBA00022679"/>
    </source>
</evidence>
<dbReference type="OrthoDB" id="9978460at2759"/>
<protein>
    <recommendedName>
        <fullName evidence="1">E2 ubiquitin-conjugating enzyme</fullName>
        <ecNumber evidence="1">2.3.2.23</ecNumber>
    </recommendedName>
</protein>
<dbReference type="SMR" id="A0A1J6IPC0"/>
<evidence type="ECO:0000256" key="7">
    <source>
        <dbReference type="SAM" id="MobiDB-lite"/>
    </source>
</evidence>
<dbReference type="OMA" id="HDASTEY"/>
<dbReference type="PROSITE" id="PS50127">
    <property type="entry name" value="UBC_2"/>
    <property type="match status" value="1"/>
</dbReference>
<keyword evidence="2" id="KW-0808">Transferase</keyword>
<dbReference type="InterPro" id="IPR000608">
    <property type="entry name" value="UBC"/>
</dbReference>
<evidence type="ECO:0000256" key="1">
    <source>
        <dbReference type="ARBA" id="ARBA00012486"/>
    </source>
</evidence>
<dbReference type="PROSITE" id="PS00183">
    <property type="entry name" value="UBC_1"/>
    <property type="match status" value="1"/>
</dbReference>
<dbReference type="AlphaFoldDB" id="A0A1J6IPC0"/>